<dbReference type="InterPro" id="IPR025554">
    <property type="entry name" value="DUF4140"/>
</dbReference>
<name>A0A2A6BR44_PRIPA</name>
<sequence length="620" mass="67610">MTSPAQHTLKITNDTLRKVTVFNDRAELRREFTVELVEGPNEAISKHTNDDSIRVTGRGAAVIEEVQVAQRRVAKGSVDSERAAEIRKEKEELEVAREKVDTDSAIVQKQSTALDAMVGQIGAAPKDGITSLAVDAKTLENITSLFGFHRTQVAQLREEHRALRKEFDRLTSLITAKDVELKAITHGEMSKNVIILLEASEAGPVSLEVTYQVWKASWSPLYDIRVETKDSKTEMQLSYYANVQQSTGEEWEGAQLTLSTARPCIGGSLPELKTLDVSIYRPQQSLFNSMGPPAPSGGLFGTTRTTGVLFGAAAPASTTTSATTFSFGAAPGGGGDASPPPPPPPLVERHAVANEQTMSTEFAISRPCSIPADGALHKVTIGIIFLTPQLVHESVPSINASAFLTASALNSSQLPLLAGNASVYLDGAFVAKTAIKSVSPGERFTASLGVDPAVKIEYKPAHKYHEQTGLISKWSSTVREQKIVVKNTRADAILLTIREQIPRSTDEKIKHAYELLFGNSRLSRNQAHFLTLSKSNLRGAGYKVCKEPFKTKVKIASPENVEKVTDVSEEQRHKVGARLLPSNNLEWTMKMDKGATQNLLVKYTLEHPSNEKLEYNVRFG</sequence>
<accession>A0A8R1V157</accession>
<dbReference type="PANTHER" id="PTHR31005:SF8">
    <property type="entry name" value="DUF4139 DOMAIN-CONTAINING PROTEIN"/>
    <property type="match status" value="1"/>
</dbReference>
<protein>
    <submittedName>
        <fullName evidence="1">Uncharacterized protein</fullName>
    </submittedName>
</protein>
<gene>
    <name evidence="1" type="primary">WBGene00284203</name>
</gene>
<dbReference type="PANTHER" id="PTHR31005">
    <property type="entry name" value="DUF4139 DOMAIN-CONTAINING PROTEIN"/>
    <property type="match status" value="1"/>
</dbReference>
<dbReference type="NCBIfam" id="TIGR02231">
    <property type="entry name" value="mucoidy inhibitor MuiA family protein"/>
    <property type="match status" value="1"/>
</dbReference>
<dbReference type="InterPro" id="IPR037291">
    <property type="entry name" value="DUF4139"/>
</dbReference>
<dbReference type="Pfam" id="PF13600">
    <property type="entry name" value="DUF4140"/>
    <property type="match status" value="1"/>
</dbReference>
<reference evidence="2" key="1">
    <citation type="journal article" date="2008" name="Nat. Genet.">
        <title>The Pristionchus pacificus genome provides a unique perspective on nematode lifestyle and parasitism.</title>
        <authorList>
            <person name="Dieterich C."/>
            <person name="Clifton S.W."/>
            <person name="Schuster L.N."/>
            <person name="Chinwalla A."/>
            <person name="Delehaunty K."/>
            <person name="Dinkelacker I."/>
            <person name="Fulton L."/>
            <person name="Fulton R."/>
            <person name="Godfrey J."/>
            <person name="Minx P."/>
            <person name="Mitreva M."/>
            <person name="Roeseler W."/>
            <person name="Tian H."/>
            <person name="Witte H."/>
            <person name="Yang S.P."/>
            <person name="Wilson R.K."/>
            <person name="Sommer R.J."/>
        </authorList>
    </citation>
    <scope>NUCLEOTIDE SEQUENCE [LARGE SCALE GENOMIC DNA]</scope>
    <source>
        <strain evidence="2">PS312</strain>
    </source>
</reference>
<keyword evidence="2" id="KW-1185">Reference proteome</keyword>
<accession>A0A2A6BR44</accession>
<dbReference type="OrthoDB" id="10068793at2759"/>
<dbReference type="Proteomes" id="UP000005239">
    <property type="component" value="Unassembled WGS sequence"/>
</dbReference>
<reference evidence="1" key="2">
    <citation type="submission" date="2022-06" db="UniProtKB">
        <authorList>
            <consortium name="EnsemblMetazoa"/>
        </authorList>
    </citation>
    <scope>IDENTIFICATION</scope>
    <source>
        <strain evidence="1">PS312</strain>
    </source>
</reference>
<dbReference type="EnsemblMetazoa" id="PPA45834.1">
    <property type="protein sequence ID" value="PPA45834.1"/>
    <property type="gene ID" value="WBGene00284203"/>
</dbReference>
<proteinExistence type="predicted"/>
<dbReference type="GO" id="GO:0005739">
    <property type="term" value="C:mitochondrion"/>
    <property type="evidence" value="ECO:0000318"/>
    <property type="project" value="GO_Central"/>
</dbReference>
<dbReference type="Pfam" id="PF13598">
    <property type="entry name" value="DUF4139"/>
    <property type="match status" value="1"/>
</dbReference>
<evidence type="ECO:0000313" key="1">
    <source>
        <dbReference type="EnsemblMetazoa" id="PPA45834.1"/>
    </source>
</evidence>
<organism evidence="1 2">
    <name type="scientific">Pristionchus pacificus</name>
    <name type="common">Parasitic nematode worm</name>
    <dbReference type="NCBI Taxonomy" id="54126"/>
    <lineage>
        <taxon>Eukaryota</taxon>
        <taxon>Metazoa</taxon>
        <taxon>Ecdysozoa</taxon>
        <taxon>Nematoda</taxon>
        <taxon>Chromadorea</taxon>
        <taxon>Rhabditida</taxon>
        <taxon>Rhabditina</taxon>
        <taxon>Diplogasteromorpha</taxon>
        <taxon>Diplogasteroidea</taxon>
        <taxon>Neodiplogasteridae</taxon>
        <taxon>Pristionchus</taxon>
    </lineage>
</organism>
<dbReference type="AlphaFoldDB" id="A0A2A6BR44"/>
<dbReference type="InterPro" id="IPR011935">
    <property type="entry name" value="CHP02231"/>
</dbReference>
<evidence type="ECO:0000313" key="2">
    <source>
        <dbReference type="Proteomes" id="UP000005239"/>
    </source>
</evidence>